<evidence type="ECO:0000256" key="10">
    <source>
        <dbReference type="HAMAP-Rule" id="MF_00033"/>
    </source>
</evidence>
<dbReference type="GO" id="GO:0008360">
    <property type="term" value="P:regulation of cell shape"/>
    <property type="evidence" value="ECO:0007669"/>
    <property type="project" value="UniProtKB-KW"/>
</dbReference>
<evidence type="ECO:0000256" key="3">
    <source>
        <dbReference type="ARBA" id="ARBA00022676"/>
    </source>
</evidence>
<keyword evidence="5 10" id="KW-0133">Cell shape</keyword>
<dbReference type="EC" id="2.4.1.227" evidence="10"/>
<dbReference type="UniPathway" id="UPA00219"/>
<dbReference type="SUPFAM" id="SSF53756">
    <property type="entry name" value="UDP-Glycosyltransferase/glycogen phosphorylase"/>
    <property type="match status" value="1"/>
</dbReference>
<dbReference type="InterPro" id="IPR004276">
    <property type="entry name" value="GlycoTrans_28_N"/>
</dbReference>
<dbReference type="GO" id="GO:0005886">
    <property type="term" value="C:plasma membrane"/>
    <property type="evidence" value="ECO:0007669"/>
    <property type="project" value="UniProtKB-SubCell"/>
</dbReference>
<feature type="binding site" evidence="10">
    <location>
        <position position="137"/>
    </location>
    <ligand>
        <name>UDP-N-acetyl-alpha-D-glucosamine</name>
        <dbReference type="ChEBI" id="CHEBI:57705"/>
    </ligand>
</feature>
<dbReference type="GO" id="GO:0005975">
    <property type="term" value="P:carbohydrate metabolic process"/>
    <property type="evidence" value="ECO:0007669"/>
    <property type="project" value="InterPro"/>
</dbReference>
<keyword evidence="2 10" id="KW-0132">Cell division</keyword>
<comment type="function">
    <text evidence="10">Cell wall formation. Catalyzes the transfer of a GlcNAc subunit on undecaprenyl-pyrophosphoryl-MurNAc-pentapeptide (lipid intermediate I) to form undecaprenyl-pyrophosphoryl-MurNAc-(pentapeptide)GlcNAc (lipid intermediate II).</text>
</comment>
<dbReference type="GO" id="GO:0050511">
    <property type="term" value="F:undecaprenyldiphospho-muramoylpentapeptide beta-N-acetylglucosaminyltransferase activity"/>
    <property type="evidence" value="ECO:0007669"/>
    <property type="project" value="UniProtKB-UniRule"/>
</dbReference>
<feature type="binding site" evidence="10">
    <location>
        <position position="204"/>
    </location>
    <ligand>
        <name>UDP-N-acetyl-alpha-D-glucosamine</name>
        <dbReference type="ChEBI" id="CHEBI:57705"/>
    </ligand>
</feature>
<feature type="region of interest" description="Disordered" evidence="11">
    <location>
        <begin position="373"/>
        <end position="394"/>
    </location>
</feature>
<dbReference type="CDD" id="cd03785">
    <property type="entry name" value="GT28_MurG"/>
    <property type="match status" value="1"/>
</dbReference>
<keyword evidence="9 10" id="KW-0961">Cell wall biogenesis/degradation</keyword>
<dbReference type="GO" id="GO:0071555">
    <property type="term" value="P:cell wall organization"/>
    <property type="evidence" value="ECO:0007669"/>
    <property type="project" value="UniProtKB-KW"/>
</dbReference>
<feature type="binding site" evidence="10">
    <location>
        <position position="305"/>
    </location>
    <ligand>
        <name>UDP-N-acetyl-alpha-D-glucosamine</name>
        <dbReference type="ChEBI" id="CHEBI:57705"/>
    </ligand>
</feature>
<evidence type="ECO:0000259" key="12">
    <source>
        <dbReference type="Pfam" id="PF03033"/>
    </source>
</evidence>
<keyword evidence="8 10" id="KW-0131">Cell cycle</keyword>
<organism evidence="14 15">
    <name type="scientific">Gluconacetobacter diazotrophicus</name>
    <name type="common">Acetobacter diazotrophicus</name>
    <dbReference type="NCBI Taxonomy" id="33996"/>
    <lineage>
        <taxon>Bacteria</taxon>
        <taxon>Pseudomonadati</taxon>
        <taxon>Pseudomonadota</taxon>
        <taxon>Alphaproteobacteria</taxon>
        <taxon>Acetobacterales</taxon>
        <taxon>Acetobacteraceae</taxon>
        <taxon>Gluconacetobacter</taxon>
    </lineage>
</organism>
<dbReference type="InterPro" id="IPR006009">
    <property type="entry name" value="GlcNAc_MurG"/>
</dbReference>
<dbReference type="GO" id="GO:0009252">
    <property type="term" value="P:peptidoglycan biosynthetic process"/>
    <property type="evidence" value="ECO:0007669"/>
    <property type="project" value="UniProtKB-UniRule"/>
</dbReference>
<reference evidence="14 15" key="1">
    <citation type="submission" date="2020-04" db="EMBL/GenBank/DDBJ databases">
        <title>Description of novel Gluconacetobacter.</title>
        <authorList>
            <person name="Sombolestani A."/>
        </authorList>
    </citation>
    <scope>NUCLEOTIDE SEQUENCE [LARGE SCALE GENOMIC DNA]</scope>
    <source>
        <strain evidence="14 15">LMG 7603</strain>
    </source>
</reference>
<comment type="subcellular location">
    <subcellularLocation>
        <location evidence="10">Cell membrane</location>
        <topology evidence="10">Peripheral membrane protein</topology>
        <orientation evidence="10">Cytoplasmic side</orientation>
    </subcellularLocation>
</comment>
<evidence type="ECO:0000256" key="2">
    <source>
        <dbReference type="ARBA" id="ARBA00022618"/>
    </source>
</evidence>
<comment type="pathway">
    <text evidence="10">Cell wall biogenesis; peptidoglycan biosynthesis.</text>
</comment>
<proteinExistence type="inferred from homology"/>
<feature type="binding site" evidence="10">
    <location>
        <begin position="22"/>
        <end position="24"/>
    </location>
    <ligand>
        <name>UDP-N-acetyl-alpha-D-glucosamine</name>
        <dbReference type="ChEBI" id="CHEBI:57705"/>
    </ligand>
</feature>
<dbReference type="Proteomes" id="UP000550787">
    <property type="component" value="Unassembled WGS sequence"/>
</dbReference>
<dbReference type="Gene3D" id="3.40.50.2000">
    <property type="entry name" value="Glycogen Phosphorylase B"/>
    <property type="match status" value="2"/>
</dbReference>
<comment type="similarity">
    <text evidence="10">Belongs to the glycosyltransferase 28 family. MurG subfamily.</text>
</comment>
<evidence type="ECO:0000313" key="14">
    <source>
        <dbReference type="EMBL" id="MBB2157900.1"/>
    </source>
</evidence>
<comment type="caution">
    <text evidence="10">Lacks conserved residue(s) required for the propagation of feature annotation.</text>
</comment>
<dbReference type="EMBL" id="JABEQG010000047">
    <property type="protein sequence ID" value="MBB2157900.1"/>
    <property type="molecule type" value="Genomic_DNA"/>
</dbReference>
<evidence type="ECO:0000256" key="5">
    <source>
        <dbReference type="ARBA" id="ARBA00022960"/>
    </source>
</evidence>
<comment type="catalytic activity">
    <reaction evidence="10">
        <text>di-trans,octa-cis-undecaprenyl diphospho-N-acetyl-alpha-D-muramoyl-L-alanyl-D-glutamyl-meso-2,6-diaminopimeloyl-D-alanyl-D-alanine + UDP-N-acetyl-alpha-D-glucosamine = di-trans,octa-cis-undecaprenyl diphospho-[N-acetyl-alpha-D-glucosaminyl-(1-&gt;4)]-N-acetyl-alpha-D-muramoyl-L-alanyl-D-glutamyl-meso-2,6-diaminopimeloyl-D-alanyl-D-alanine + UDP + H(+)</text>
        <dbReference type="Rhea" id="RHEA:31227"/>
        <dbReference type="ChEBI" id="CHEBI:15378"/>
        <dbReference type="ChEBI" id="CHEBI:57705"/>
        <dbReference type="ChEBI" id="CHEBI:58223"/>
        <dbReference type="ChEBI" id="CHEBI:61387"/>
        <dbReference type="ChEBI" id="CHEBI:61388"/>
        <dbReference type="EC" id="2.4.1.227"/>
    </reaction>
</comment>
<feature type="domain" description="Glycosyl transferase family 28 C-terminal" evidence="13">
    <location>
        <begin position="198"/>
        <end position="362"/>
    </location>
</feature>
<keyword evidence="3 10" id="KW-0328">Glycosyltransferase</keyword>
<dbReference type="GO" id="GO:0051301">
    <property type="term" value="P:cell division"/>
    <property type="evidence" value="ECO:0007669"/>
    <property type="project" value="UniProtKB-KW"/>
</dbReference>
<dbReference type="AlphaFoldDB" id="A0A7W4I7V4"/>
<keyword evidence="6 10" id="KW-0573">Peptidoglycan synthesis</keyword>
<dbReference type="PANTHER" id="PTHR21015">
    <property type="entry name" value="UDP-N-ACETYLGLUCOSAMINE--N-ACETYLMURAMYL-(PENTAPEPTIDE) PYROPHOSPHORYL-UNDECAPRENOL N-ACETYLGLUCOSAMINE TRANSFERASE 1"/>
    <property type="match status" value="1"/>
</dbReference>
<name>A0A7W4I7V4_GLUDI</name>
<dbReference type="HAMAP" id="MF_00033">
    <property type="entry name" value="MurG"/>
    <property type="match status" value="1"/>
</dbReference>
<accession>A0A7W4I7V4</accession>
<dbReference type="RefSeq" id="WP_012554798.1">
    <property type="nucleotide sequence ID" value="NZ_JABEQG010000047.1"/>
</dbReference>
<dbReference type="NCBIfam" id="TIGR01133">
    <property type="entry name" value="murG"/>
    <property type="match status" value="1"/>
</dbReference>
<evidence type="ECO:0000256" key="7">
    <source>
        <dbReference type="ARBA" id="ARBA00023136"/>
    </source>
</evidence>
<evidence type="ECO:0000256" key="4">
    <source>
        <dbReference type="ARBA" id="ARBA00022679"/>
    </source>
</evidence>
<feature type="binding site" evidence="10">
    <location>
        <position position="178"/>
    </location>
    <ligand>
        <name>UDP-N-acetyl-alpha-D-glucosamine</name>
        <dbReference type="ChEBI" id="CHEBI:57705"/>
    </ligand>
</feature>
<gene>
    <name evidence="10 14" type="primary">murG</name>
    <name evidence="14" type="ORF">HLH33_16600</name>
</gene>
<dbReference type="Pfam" id="PF03033">
    <property type="entry name" value="Glyco_transf_28"/>
    <property type="match status" value="1"/>
</dbReference>
<evidence type="ECO:0000259" key="13">
    <source>
        <dbReference type="Pfam" id="PF04101"/>
    </source>
</evidence>
<evidence type="ECO:0000256" key="9">
    <source>
        <dbReference type="ARBA" id="ARBA00023316"/>
    </source>
</evidence>
<feature type="domain" description="Glycosyltransferase family 28 N-terminal" evidence="12">
    <location>
        <begin position="15"/>
        <end position="155"/>
    </location>
</feature>
<protein>
    <recommendedName>
        <fullName evidence="10">UDP-N-acetylglucosamine--N-acetylmuramyl-(pentapeptide) pyrophosphoryl-undecaprenol N-acetylglucosamine transferase</fullName>
        <ecNumber evidence="10">2.4.1.227</ecNumber>
    </recommendedName>
    <alternativeName>
        <fullName evidence="10">Undecaprenyl-PP-MurNAc-pentapeptide-UDPGlcNAc GlcNAc transferase</fullName>
    </alternativeName>
</protein>
<keyword evidence="1 10" id="KW-1003">Cell membrane</keyword>
<evidence type="ECO:0000256" key="11">
    <source>
        <dbReference type="SAM" id="MobiDB-lite"/>
    </source>
</evidence>
<dbReference type="PANTHER" id="PTHR21015:SF22">
    <property type="entry name" value="GLYCOSYLTRANSFERASE"/>
    <property type="match status" value="1"/>
</dbReference>
<comment type="caution">
    <text evidence="14">The sequence shown here is derived from an EMBL/GenBank/DDBJ whole genome shotgun (WGS) entry which is preliminary data.</text>
</comment>
<evidence type="ECO:0000256" key="8">
    <source>
        <dbReference type="ARBA" id="ARBA00023306"/>
    </source>
</evidence>
<dbReference type="InterPro" id="IPR007235">
    <property type="entry name" value="Glyco_trans_28_C"/>
</dbReference>
<evidence type="ECO:0000256" key="6">
    <source>
        <dbReference type="ARBA" id="ARBA00022984"/>
    </source>
</evidence>
<dbReference type="Pfam" id="PF04101">
    <property type="entry name" value="Glyco_tran_28_C"/>
    <property type="match status" value="1"/>
</dbReference>
<evidence type="ECO:0000256" key="1">
    <source>
        <dbReference type="ARBA" id="ARBA00022475"/>
    </source>
</evidence>
<keyword evidence="4 10" id="KW-0808">Transferase</keyword>
<evidence type="ECO:0000313" key="15">
    <source>
        <dbReference type="Proteomes" id="UP000550787"/>
    </source>
</evidence>
<sequence length="394" mass="40730">MSTNQDTTTTLNRPIVIAAGGTGGHFIPAEALARVLAARGHAIALMTDRRAGTRLHGVFADGAQFVLPGAGIAGHGLSHRARAALALARGTAQARTILRRLDAVAVVGFGGYPSVPPLLGARSLGHKRPLIFIHEGNAVLGQANAMLARFADGIATSFAQVARLPAGARTVLTGMPVRDEIAALYGTAYQPPVDTIRLLVWGGSLGARVFSDVVPDAIARLPESLRARLHVTQQARAEDVERVRQAYATLGIAAEISPFFSNVAELLGGAHLVIGRAGGSSVAELTDAGRPAILVPLPIAASDEQGANAAALVESGAAWMIRQPDFTPPALAGLLDSLLSDPARLTGAARAAQGLARPDAASLFADLITDTIEGRLRPPPRPAYPTAAKTETHA</sequence>
<keyword evidence="7 10" id="KW-0472">Membrane</keyword>